<dbReference type="SUPFAM" id="SSF50447">
    <property type="entry name" value="Translation proteins"/>
    <property type="match status" value="1"/>
</dbReference>
<dbReference type="GO" id="GO:0003735">
    <property type="term" value="F:structural constituent of ribosome"/>
    <property type="evidence" value="ECO:0007669"/>
    <property type="project" value="InterPro"/>
</dbReference>
<evidence type="ECO:0000256" key="2">
    <source>
        <dbReference type="ARBA" id="ARBA00022730"/>
    </source>
</evidence>
<dbReference type="InterPro" id="IPR019927">
    <property type="entry name" value="Ribosomal_uL3_bac/org-type"/>
</dbReference>
<dbReference type="Proteomes" id="UP000182253">
    <property type="component" value="Unassembled WGS sequence"/>
</dbReference>
<feature type="region of interest" description="Disordered" evidence="8">
    <location>
        <begin position="105"/>
        <end position="132"/>
    </location>
</feature>
<sequence>MKNFALGTKKQMLSFFTSDGVVIPATVIEIKPLKIVELRTEEKNGYNAIVAGLGSQRKEFKMSVDELKDLKVGDEIAIKLAAGDKIKVTGISKGKGFRGVVKRHGFGGGRRTHGQKHSENEPGSIGGGLRTRVPKGMRMAGRMGGDTIAVRNLKILEVLPEALLISGAVPGNRGTVLKIEAL</sequence>
<evidence type="ECO:0000256" key="3">
    <source>
        <dbReference type="ARBA" id="ARBA00022884"/>
    </source>
</evidence>
<dbReference type="InterPro" id="IPR009000">
    <property type="entry name" value="Transl_B-barrel_sf"/>
</dbReference>
<evidence type="ECO:0000256" key="6">
    <source>
        <dbReference type="ARBA" id="ARBA00035243"/>
    </source>
</evidence>
<feature type="compositionally biased region" description="Basic residues" evidence="8">
    <location>
        <begin position="105"/>
        <end position="115"/>
    </location>
</feature>
<dbReference type="Pfam" id="PF00297">
    <property type="entry name" value="Ribosomal_L3"/>
    <property type="match status" value="1"/>
</dbReference>
<dbReference type="GO" id="GO:1990904">
    <property type="term" value="C:ribonucleoprotein complex"/>
    <property type="evidence" value="ECO:0007669"/>
    <property type="project" value="UniProtKB-KW"/>
</dbReference>
<comment type="caution">
    <text evidence="9">The sequence shown here is derived from an EMBL/GenBank/DDBJ whole genome shotgun (WGS) entry which is preliminary data.</text>
</comment>
<accession>A0A1F6UUQ8</accession>
<dbReference type="GO" id="GO:0005840">
    <property type="term" value="C:ribosome"/>
    <property type="evidence" value="ECO:0007669"/>
    <property type="project" value="UniProtKB-KW"/>
</dbReference>
<keyword evidence="3" id="KW-0694">RNA-binding</keyword>
<dbReference type="GO" id="GO:0019843">
    <property type="term" value="F:rRNA binding"/>
    <property type="evidence" value="ECO:0007669"/>
    <property type="project" value="UniProtKB-KW"/>
</dbReference>
<evidence type="ECO:0000313" key="9">
    <source>
        <dbReference type="EMBL" id="OGI61131.1"/>
    </source>
</evidence>
<dbReference type="STRING" id="1801735.A2645_01595"/>
<dbReference type="PANTHER" id="PTHR11229:SF16">
    <property type="entry name" value="LARGE RIBOSOMAL SUBUNIT PROTEIN UL3C"/>
    <property type="match status" value="1"/>
</dbReference>
<organism evidence="9 10">
    <name type="scientific">Candidatus Nomurabacteria bacterium RIFCSPHIGHO2_01_FULL_39_9</name>
    <dbReference type="NCBI Taxonomy" id="1801735"/>
    <lineage>
        <taxon>Bacteria</taxon>
        <taxon>Candidatus Nomuraibacteriota</taxon>
    </lineage>
</organism>
<keyword evidence="5" id="KW-0687">Ribonucleoprotein</keyword>
<evidence type="ECO:0000256" key="1">
    <source>
        <dbReference type="ARBA" id="ARBA00006540"/>
    </source>
</evidence>
<dbReference type="InterPro" id="IPR000597">
    <property type="entry name" value="Ribosomal_uL3"/>
</dbReference>
<evidence type="ECO:0000313" key="10">
    <source>
        <dbReference type="Proteomes" id="UP000182253"/>
    </source>
</evidence>
<evidence type="ECO:0000256" key="5">
    <source>
        <dbReference type="ARBA" id="ARBA00023274"/>
    </source>
</evidence>
<dbReference type="AlphaFoldDB" id="A0A1F6UUQ8"/>
<protein>
    <recommendedName>
        <fullName evidence="6">Large ribosomal subunit protein uL3</fullName>
    </recommendedName>
    <alternativeName>
        <fullName evidence="7">50S ribosomal protein L3</fullName>
    </alternativeName>
</protein>
<evidence type="ECO:0000256" key="4">
    <source>
        <dbReference type="ARBA" id="ARBA00022980"/>
    </source>
</evidence>
<name>A0A1F6UUQ8_9BACT</name>
<dbReference type="GO" id="GO:0006412">
    <property type="term" value="P:translation"/>
    <property type="evidence" value="ECO:0007669"/>
    <property type="project" value="InterPro"/>
</dbReference>
<evidence type="ECO:0000256" key="7">
    <source>
        <dbReference type="ARBA" id="ARBA00035457"/>
    </source>
</evidence>
<evidence type="ECO:0000256" key="8">
    <source>
        <dbReference type="SAM" id="MobiDB-lite"/>
    </source>
</evidence>
<reference evidence="9 10" key="1">
    <citation type="journal article" date="2016" name="Nat. Commun.">
        <title>Thousands of microbial genomes shed light on interconnected biogeochemical processes in an aquifer system.</title>
        <authorList>
            <person name="Anantharaman K."/>
            <person name="Brown C.T."/>
            <person name="Hug L.A."/>
            <person name="Sharon I."/>
            <person name="Castelle C.J."/>
            <person name="Probst A.J."/>
            <person name="Thomas B.C."/>
            <person name="Singh A."/>
            <person name="Wilkins M.J."/>
            <person name="Karaoz U."/>
            <person name="Brodie E.L."/>
            <person name="Williams K.H."/>
            <person name="Hubbard S.S."/>
            <person name="Banfield J.F."/>
        </authorList>
    </citation>
    <scope>NUCLEOTIDE SEQUENCE [LARGE SCALE GENOMIC DNA]</scope>
</reference>
<dbReference type="EMBL" id="MFTL01000028">
    <property type="protein sequence ID" value="OGI61131.1"/>
    <property type="molecule type" value="Genomic_DNA"/>
</dbReference>
<keyword evidence="2" id="KW-0699">rRNA-binding</keyword>
<proteinExistence type="inferred from homology"/>
<dbReference type="PANTHER" id="PTHR11229">
    <property type="entry name" value="50S RIBOSOMAL PROTEIN L3"/>
    <property type="match status" value="1"/>
</dbReference>
<keyword evidence="4 9" id="KW-0689">Ribosomal protein</keyword>
<gene>
    <name evidence="9" type="ORF">A2645_01595</name>
</gene>
<comment type="similarity">
    <text evidence="1">Belongs to the universal ribosomal protein uL3 family.</text>
</comment>
<dbReference type="Gene3D" id="2.40.30.10">
    <property type="entry name" value="Translation factors"/>
    <property type="match status" value="2"/>
</dbReference>